<dbReference type="Pfam" id="PF00931">
    <property type="entry name" value="NB-ARC"/>
    <property type="match status" value="1"/>
</dbReference>
<comment type="catalytic activity">
    <reaction evidence="6">
        <text>NAD(+) + H2O = ADP-D-ribose + nicotinamide + H(+)</text>
        <dbReference type="Rhea" id="RHEA:16301"/>
        <dbReference type="ChEBI" id="CHEBI:15377"/>
        <dbReference type="ChEBI" id="CHEBI:15378"/>
        <dbReference type="ChEBI" id="CHEBI:17154"/>
        <dbReference type="ChEBI" id="CHEBI:57540"/>
        <dbReference type="ChEBI" id="CHEBI:57967"/>
        <dbReference type="EC" id="3.2.2.6"/>
    </reaction>
    <physiologicalReaction direction="left-to-right" evidence="6">
        <dbReference type="Rhea" id="RHEA:16302"/>
    </physiologicalReaction>
</comment>
<dbReference type="InterPro" id="IPR058192">
    <property type="entry name" value="WHD_ROQ1-like"/>
</dbReference>
<dbReference type="InterPro" id="IPR044974">
    <property type="entry name" value="Disease_R_plants"/>
</dbReference>
<evidence type="ECO:0000256" key="5">
    <source>
        <dbReference type="ARBA" id="ARBA00023027"/>
    </source>
</evidence>
<dbReference type="Gene3D" id="3.80.10.10">
    <property type="entry name" value="Ribonuclease Inhibitor"/>
    <property type="match status" value="2"/>
</dbReference>
<dbReference type="GO" id="GO:0061809">
    <property type="term" value="F:NAD+ nucleosidase activity, cyclic ADP-ribose generating"/>
    <property type="evidence" value="ECO:0007669"/>
    <property type="project" value="UniProtKB-EC"/>
</dbReference>
<keyword evidence="3" id="KW-0677">Repeat</keyword>
<keyword evidence="11" id="KW-1185">Reference proteome</keyword>
<dbReference type="Gene3D" id="1.10.8.430">
    <property type="entry name" value="Helical domain of apoptotic protease-activating factors"/>
    <property type="match status" value="1"/>
</dbReference>
<keyword evidence="5" id="KW-0520">NAD</keyword>
<feature type="domain" description="Disease resistance protein Roq1-like winged-helix" evidence="9">
    <location>
        <begin position="303"/>
        <end position="366"/>
    </location>
</feature>
<evidence type="ECO:0000256" key="4">
    <source>
        <dbReference type="ARBA" id="ARBA00022821"/>
    </source>
</evidence>
<evidence type="ECO:0000256" key="6">
    <source>
        <dbReference type="ARBA" id="ARBA00047304"/>
    </source>
</evidence>
<reference evidence="10 11" key="1">
    <citation type="submission" date="2022-03" db="EMBL/GenBank/DDBJ databases">
        <authorList>
            <person name="Nunn A."/>
            <person name="Chopra R."/>
            <person name="Nunn A."/>
            <person name="Contreras Garrido A."/>
        </authorList>
    </citation>
    <scope>NUCLEOTIDE SEQUENCE [LARGE SCALE GENOMIC DNA]</scope>
</reference>
<dbReference type="PANTHER" id="PTHR11017">
    <property type="entry name" value="LEUCINE-RICH REPEAT-CONTAINING PROTEIN"/>
    <property type="match status" value="1"/>
</dbReference>
<dbReference type="FunFam" id="3.80.10.10:FF:000386">
    <property type="entry name" value="Disease resistance protein RPS4"/>
    <property type="match status" value="1"/>
</dbReference>
<dbReference type="EMBL" id="OU466863">
    <property type="protein sequence ID" value="CAH2078528.1"/>
    <property type="molecule type" value="Genomic_DNA"/>
</dbReference>
<keyword evidence="4" id="KW-0611">Plant defense</keyword>
<dbReference type="EC" id="3.2.2.6" evidence="1"/>
<dbReference type="InterPro" id="IPR045344">
    <property type="entry name" value="C-JID"/>
</dbReference>
<dbReference type="GO" id="GO:0006952">
    <property type="term" value="P:defense response"/>
    <property type="evidence" value="ECO:0007669"/>
    <property type="project" value="UniProtKB-KW"/>
</dbReference>
<dbReference type="InterPro" id="IPR002182">
    <property type="entry name" value="NB-ARC"/>
</dbReference>
<dbReference type="InterPro" id="IPR036388">
    <property type="entry name" value="WH-like_DNA-bd_sf"/>
</dbReference>
<dbReference type="AlphaFoldDB" id="A0AAU9T7A9"/>
<accession>A0AAU9T7A9</accession>
<evidence type="ECO:0000259" key="9">
    <source>
        <dbReference type="Pfam" id="PF23282"/>
    </source>
</evidence>
<keyword evidence="2" id="KW-0433">Leucine-rich repeat</keyword>
<dbReference type="InterPro" id="IPR032675">
    <property type="entry name" value="LRR_dom_sf"/>
</dbReference>
<gene>
    <name evidence="10" type="ORF">TAV2_LOCUS23617</name>
</gene>
<evidence type="ECO:0000256" key="3">
    <source>
        <dbReference type="ARBA" id="ARBA00022737"/>
    </source>
</evidence>
<proteinExistence type="predicted"/>
<dbReference type="SUPFAM" id="SSF52058">
    <property type="entry name" value="L domain-like"/>
    <property type="match status" value="1"/>
</dbReference>
<evidence type="ECO:0000259" key="7">
    <source>
        <dbReference type="Pfam" id="PF00931"/>
    </source>
</evidence>
<dbReference type="Pfam" id="PF20160">
    <property type="entry name" value="C-JID"/>
    <property type="match status" value="1"/>
</dbReference>
<dbReference type="GO" id="GO:0043531">
    <property type="term" value="F:ADP binding"/>
    <property type="evidence" value="ECO:0007669"/>
    <property type="project" value="InterPro"/>
</dbReference>
<evidence type="ECO:0000256" key="1">
    <source>
        <dbReference type="ARBA" id="ARBA00011982"/>
    </source>
</evidence>
<dbReference type="Proteomes" id="UP000836841">
    <property type="component" value="Chromosome 7"/>
</dbReference>
<dbReference type="InterPro" id="IPR027417">
    <property type="entry name" value="P-loop_NTPase"/>
</dbReference>
<protein>
    <recommendedName>
        <fullName evidence="1">ADP-ribosyl cyclase/cyclic ADP-ribose hydrolase</fullName>
        <ecNumber evidence="1">3.2.2.6</ecNumber>
    </recommendedName>
</protein>
<dbReference type="SUPFAM" id="SSF52540">
    <property type="entry name" value="P-loop containing nucleoside triphosphate hydrolases"/>
    <property type="match status" value="1"/>
</dbReference>
<feature type="domain" description="NB-ARC" evidence="7">
    <location>
        <begin position="60"/>
        <end position="225"/>
    </location>
</feature>
<evidence type="ECO:0000313" key="11">
    <source>
        <dbReference type="Proteomes" id="UP000836841"/>
    </source>
</evidence>
<evidence type="ECO:0000256" key="2">
    <source>
        <dbReference type="ARBA" id="ARBA00022614"/>
    </source>
</evidence>
<sequence length="1018" mass="115668">MIYTSCCSNESEFIDQIVQAVLRELSKISSEESTKRSLDPSQNTEVPFEEAATKKFGLEQRLQELKDKVGFKVDETRIIGVVGIHGIGKTTLVKGFYEKHEVKFTRCALLQDISDIVRFNGIDALPWKLRKKLRENHNCDKDEDRYELDKKEPLPQKVFIVLDGVNSKKQIEVLLEGHRDWTMKGSKIVISTSDKSLLQDHVQDADIYVVPQLNHRDGLKHFHHYTSDHSGHENDDKETFERLSEEFVHYVRGHPLTLELLGEELRGKDVDYWNEKLKSLAKSPSPSIRDRVLQVSYDELSKEQKDAFLDIACFRSHDMVYVKSLLELSGSEETNIIKALTDKFLINTSDGSRVEMHDLLYTFATEIDSKANGIGRHQRDTTNVLRKLVRVPVIDSNFKFLLFFADFVFVCWLQGRNGNVEVKGLFLDLSNIEKAMTIGKEHFKKLCGLRYLKFYSSHCPRECNPKRKIHIPDKLDFPLEEVRCFHWLKYPLEELPQNFNPKNLVDLKLPYSKIEQIWNEKKDAPKLKWVDLNHSSKLKTLSALPKAQNLQRLNLEGCTALETLDPDMPNLKNLVFLNLKGCTALESFPDIELVPLKTLILSNCSKLKSFLVNSETLEALYLDGTAITELPTTMVKLVILNLQDCKMLAKLPEGFDKLKDLQELVCSGCSILSDLPDAMENMKCLQILLLDGTAITKIPQISSLERLCLSRNDNIDLLDDMSQLSQLKWLDLKYCKKLLSIPDLPPNLQCLDAHGCSNLKTVANPLANHLPKEQIPSSFIFSNCDKLDRTAKEEITTYAQRKCQSLSDAIKHCNEVSFSLSPHLFLAFKELYDYKAFVLLLQGFGPEALFSTCFPGCEVPPWFCHEALGSILDLKLPPHWNEKRFVGIALCAVVSFPNGQEQINSFSVTCKISLVGLGISFDRLVGRCDKHGNGNKPDKMASDHVFMCYTRCPNSIKCLEDMHHSGTCTPTTASLKFAATYEKAEVKVLKCGLRLVYASDDTQKINSDVTTKRNNNAA</sequence>
<evidence type="ECO:0000259" key="8">
    <source>
        <dbReference type="Pfam" id="PF20160"/>
    </source>
</evidence>
<dbReference type="Gene3D" id="3.40.50.300">
    <property type="entry name" value="P-loop containing nucleotide triphosphate hydrolases"/>
    <property type="match status" value="1"/>
</dbReference>
<dbReference type="InterPro" id="IPR011713">
    <property type="entry name" value="Leu-rich_rpt_3"/>
</dbReference>
<organism evidence="10 11">
    <name type="scientific">Thlaspi arvense</name>
    <name type="common">Field penny-cress</name>
    <dbReference type="NCBI Taxonomy" id="13288"/>
    <lineage>
        <taxon>Eukaryota</taxon>
        <taxon>Viridiplantae</taxon>
        <taxon>Streptophyta</taxon>
        <taxon>Embryophyta</taxon>
        <taxon>Tracheophyta</taxon>
        <taxon>Spermatophyta</taxon>
        <taxon>Magnoliopsida</taxon>
        <taxon>eudicotyledons</taxon>
        <taxon>Gunneridae</taxon>
        <taxon>Pentapetalae</taxon>
        <taxon>rosids</taxon>
        <taxon>malvids</taxon>
        <taxon>Brassicales</taxon>
        <taxon>Brassicaceae</taxon>
        <taxon>Thlaspideae</taxon>
        <taxon>Thlaspi</taxon>
    </lineage>
</organism>
<dbReference type="Gene3D" id="1.10.10.10">
    <property type="entry name" value="Winged helix-like DNA-binding domain superfamily/Winged helix DNA-binding domain"/>
    <property type="match status" value="1"/>
</dbReference>
<dbReference type="Pfam" id="PF23282">
    <property type="entry name" value="WHD_ROQ1"/>
    <property type="match status" value="1"/>
</dbReference>
<dbReference type="PRINTS" id="PR00364">
    <property type="entry name" value="DISEASERSIST"/>
</dbReference>
<dbReference type="PANTHER" id="PTHR11017:SF489">
    <property type="entry name" value="ADP-RIBOSYL CYCLASE_CYCLIC ADP-RIBOSE HYDROLASE"/>
    <property type="match status" value="1"/>
</dbReference>
<dbReference type="InterPro" id="IPR042197">
    <property type="entry name" value="Apaf_helical"/>
</dbReference>
<dbReference type="Pfam" id="PF07725">
    <property type="entry name" value="LRR_3"/>
    <property type="match status" value="1"/>
</dbReference>
<name>A0AAU9T7A9_THLAR</name>
<feature type="domain" description="C-JID" evidence="8">
    <location>
        <begin position="854"/>
        <end position="1000"/>
    </location>
</feature>
<evidence type="ECO:0000313" key="10">
    <source>
        <dbReference type="EMBL" id="CAH2078528.1"/>
    </source>
</evidence>